<feature type="region of interest" description="Disordered" evidence="1">
    <location>
        <begin position="1"/>
        <end position="45"/>
    </location>
</feature>
<evidence type="ECO:0000313" key="2">
    <source>
        <dbReference type="EMBL" id="KAJ3578283.1"/>
    </source>
</evidence>
<organism evidence="2 3">
    <name type="scientific">Xylaria arbuscula</name>
    <dbReference type="NCBI Taxonomy" id="114810"/>
    <lineage>
        <taxon>Eukaryota</taxon>
        <taxon>Fungi</taxon>
        <taxon>Dikarya</taxon>
        <taxon>Ascomycota</taxon>
        <taxon>Pezizomycotina</taxon>
        <taxon>Sordariomycetes</taxon>
        <taxon>Xylariomycetidae</taxon>
        <taxon>Xylariales</taxon>
        <taxon>Xylariaceae</taxon>
        <taxon>Xylaria</taxon>
    </lineage>
</organism>
<keyword evidence="3" id="KW-1185">Reference proteome</keyword>
<gene>
    <name evidence="2" type="ORF">NPX13_g2287</name>
</gene>
<feature type="compositionally biased region" description="Acidic residues" evidence="1">
    <location>
        <begin position="163"/>
        <end position="178"/>
    </location>
</feature>
<evidence type="ECO:0000313" key="3">
    <source>
        <dbReference type="Proteomes" id="UP001148614"/>
    </source>
</evidence>
<dbReference type="EMBL" id="JANPWZ010000235">
    <property type="protein sequence ID" value="KAJ3578283.1"/>
    <property type="molecule type" value="Genomic_DNA"/>
</dbReference>
<name>A0A9W8NJH5_9PEZI</name>
<dbReference type="Proteomes" id="UP001148614">
    <property type="component" value="Unassembled WGS sequence"/>
</dbReference>
<feature type="region of interest" description="Disordered" evidence="1">
    <location>
        <begin position="229"/>
        <end position="254"/>
    </location>
</feature>
<feature type="region of interest" description="Disordered" evidence="1">
    <location>
        <begin position="131"/>
        <end position="183"/>
    </location>
</feature>
<protein>
    <submittedName>
        <fullName evidence="2">Uncharacterized protein</fullName>
    </submittedName>
</protein>
<comment type="caution">
    <text evidence="2">The sequence shown here is derived from an EMBL/GenBank/DDBJ whole genome shotgun (WGS) entry which is preliminary data.</text>
</comment>
<feature type="compositionally biased region" description="Low complexity" evidence="1">
    <location>
        <begin position="1"/>
        <end position="29"/>
    </location>
</feature>
<evidence type="ECO:0000256" key="1">
    <source>
        <dbReference type="SAM" id="MobiDB-lite"/>
    </source>
</evidence>
<accession>A0A9W8NJH5</accession>
<proteinExistence type="predicted"/>
<sequence>MSEPKSWASTTRSAATPPIPSSSITGTVSHSKPLPPVGRRAATESDEYMSPAAVFSAFVGNEGGGWGDVNKVKTQDYEWHDSRNGHPVLVHEGGRNTSAAVSARPIPVSIHNVNKNNYNNYNNSGNYNSAHYGQRGRRQPAVTRSTDNRGIGGNSFYDLAQDGVDDDVDRSDNDDNGEDWGLGITSYTDNHRIVESRGPRRSVFEGRGHNRQQFEVTQPRTLQSWMNRDVGHDDDSRNNGYVSSARPARPAACW</sequence>
<reference evidence="2" key="1">
    <citation type="submission" date="2022-07" db="EMBL/GenBank/DDBJ databases">
        <title>Genome Sequence of Xylaria arbuscula.</title>
        <authorList>
            <person name="Buettner E."/>
        </authorList>
    </citation>
    <scope>NUCLEOTIDE SEQUENCE</scope>
    <source>
        <strain evidence="2">VT107</strain>
    </source>
</reference>
<dbReference type="AlphaFoldDB" id="A0A9W8NJH5"/>